<dbReference type="RefSeq" id="WP_144047314.1">
    <property type="nucleotide sequence ID" value="NZ_CP041614.1"/>
</dbReference>
<evidence type="ECO:0000256" key="1">
    <source>
        <dbReference type="ARBA" id="ARBA00004141"/>
    </source>
</evidence>
<dbReference type="PANTHER" id="PTHR30477">
    <property type="entry name" value="ABC-TRANSPORTER METAL-BINDING PROTEIN"/>
    <property type="match status" value="1"/>
</dbReference>
<evidence type="ECO:0000256" key="7">
    <source>
        <dbReference type="SAM" id="MobiDB-lite"/>
    </source>
</evidence>
<keyword evidence="6" id="KW-0813">Transport</keyword>
<feature type="transmembrane region" description="Helical" evidence="8">
    <location>
        <begin position="178"/>
        <end position="196"/>
    </location>
</feature>
<proteinExistence type="inferred from homology"/>
<dbReference type="Pfam" id="PF00950">
    <property type="entry name" value="ABC-3"/>
    <property type="match status" value="1"/>
</dbReference>
<feature type="transmembrane region" description="Helical" evidence="8">
    <location>
        <begin position="101"/>
        <end position="118"/>
    </location>
</feature>
<name>A0ABX5X0U8_9GAMM</name>
<accession>A0ABX5X0U8</accession>
<dbReference type="SUPFAM" id="SSF81345">
    <property type="entry name" value="ABC transporter involved in vitamin B12 uptake, BtuC"/>
    <property type="match status" value="1"/>
</dbReference>
<dbReference type="Gene3D" id="1.10.3470.10">
    <property type="entry name" value="ABC transporter involved in vitamin B12 uptake, BtuC"/>
    <property type="match status" value="1"/>
</dbReference>
<keyword evidence="10" id="KW-1185">Reference proteome</keyword>
<protein>
    <submittedName>
        <fullName evidence="9">Metal ABC transporter permease</fullName>
    </submittedName>
</protein>
<keyword evidence="5 8" id="KW-0472">Membrane</keyword>
<feature type="transmembrane region" description="Helical" evidence="8">
    <location>
        <begin position="228"/>
        <end position="250"/>
    </location>
</feature>
<keyword evidence="4 8" id="KW-1133">Transmembrane helix</keyword>
<organism evidence="9 10">
    <name type="scientific">Shewanella psychropiezotolerans</name>
    <dbReference type="NCBI Taxonomy" id="2593655"/>
    <lineage>
        <taxon>Bacteria</taxon>
        <taxon>Pseudomonadati</taxon>
        <taxon>Pseudomonadota</taxon>
        <taxon>Gammaproteobacteria</taxon>
        <taxon>Alteromonadales</taxon>
        <taxon>Shewanellaceae</taxon>
        <taxon>Shewanella</taxon>
    </lineage>
</organism>
<comment type="subcellular location">
    <subcellularLocation>
        <location evidence="6">Cell membrane</location>
        <topology evidence="6">Multi-pass membrane protein</topology>
    </subcellularLocation>
    <subcellularLocation>
        <location evidence="1">Membrane</location>
        <topology evidence="1">Multi-pass membrane protein</topology>
    </subcellularLocation>
</comment>
<keyword evidence="3 6" id="KW-0812">Transmembrane</keyword>
<feature type="transmembrane region" description="Helical" evidence="8">
    <location>
        <begin position="138"/>
        <end position="158"/>
    </location>
</feature>
<dbReference type="PANTHER" id="PTHR30477:SF24">
    <property type="entry name" value="IRON TRANSPORT SYSTEM MEMBRANE PROTEIN HI_0359-RELATED"/>
    <property type="match status" value="1"/>
</dbReference>
<dbReference type="CDD" id="cd06550">
    <property type="entry name" value="TM_ABC_iron-siderophores_like"/>
    <property type="match status" value="1"/>
</dbReference>
<feature type="transmembrane region" description="Helical" evidence="8">
    <location>
        <begin position="256"/>
        <end position="275"/>
    </location>
</feature>
<evidence type="ECO:0000313" key="10">
    <source>
        <dbReference type="Proteomes" id="UP000315947"/>
    </source>
</evidence>
<evidence type="ECO:0000313" key="9">
    <source>
        <dbReference type="EMBL" id="QDO84968.1"/>
    </source>
</evidence>
<feature type="region of interest" description="Disordered" evidence="7">
    <location>
        <begin position="283"/>
        <end position="308"/>
    </location>
</feature>
<evidence type="ECO:0000256" key="8">
    <source>
        <dbReference type="SAM" id="Phobius"/>
    </source>
</evidence>
<dbReference type="InterPro" id="IPR001626">
    <property type="entry name" value="ABC_TroCD"/>
</dbReference>
<feature type="transmembrane region" description="Helical" evidence="8">
    <location>
        <begin position="12"/>
        <end position="44"/>
    </location>
</feature>
<comment type="similarity">
    <text evidence="2 6">Belongs to the ABC-3 integral membrane protein family.</text>
</comment>
<evidence type="ECO:0000256" key="3">
    <source>
        <dbReference type="ARBA" id="ARBA00022692"/>
    </source>
</evidence>
<evidence type="ECO:0000256" key="4">
    <source>
        <dbReference type="ARBA" id="ARBA00022989"/>
    </source>
</evidence>
<reference evidence="9 10" key="1">
    <citation type="submission" date="2019-07" db="EMBL/GenBank/DDBJ databases">
        <title>Shewanella sp. YLB-06 whole genomic sequence.</title>
        <authorList>
            <person name="Yu L."/>
        </authorList>
    </citation>
    <scope>NUCLEOTIDE SEQUENCE [LARGE SCALE GENOMIC DNA]</scope>
    <source>
        <strain evidence="9 10">YLB-06</strain>
    </source>
</reference>
<evidence type="ECO:0000256" key="5">
    <source>
        <dbReference type="ARBA" id="ARBA00023136"/>
    </source>
</evidence>
<dbReference type="InterPro" id="IPR037294">
    <property type="entry name" value="ABC_BtuC-like"/>
</dbReference>
<sequence>MTSLFNSDLDTLLLPFSFTFMHQAFVIVLLVAIPTSVLSCFLVLKGWSLMGDAISHSVLPGVILAYVLSIPYAIGAFAAGMFCALATGFIKDNSRLKEDTVMGVVFSSMFGLGLVLMTKVETGVHLDHILFGDVLGVSWTDVLEAGGIALLVISFILFKGRDLLVFVFDQQHAKAIGLPVGLLHYGLLSILSLTIVGALKAVGMILVVAMLIAPGATAFLLTRKFQSMMLIALLISTLTSFLGVYLSFFIDSAPAPTIIMLMTLIFICVFFYSGYQTKRASAALDPKDQKNQQDQQHSLETPKEAFAE</sequence>
<feature type="transmembrane region" description="Helical" evidence="8">
    <location>
        <begin position="202"/>
        <end position="221"/>
    </location>
</feature>
<evidence type="ECO:0000256" key="2">
    <source>
        <dbReference type="ARBA" id="ARBA00008034"/>
    </source>
</evidence>
<gene>
    <name evidence="9" type="ORF">FM037_19255</name>
</gene>
<dbReference type="Proteomes" id="UP000315947">
    <property type="component" value="Chromosome"/>
</dbReference>
<evidence type="ECO:0000256" key="6">
    <source>
        <dbReference type="RuleBase" id="RU003943"/>
    </source>
</evidence>
<dbReference type="EMBL" id="CP041614">
    <property type="protein sequence ID" value="QDO84968.1"/>
    <property type="molecule type" value="Genomic_DNA"/>
</dbReference>
<feature type="transmembrane region" description="Helical" evidence="8">
    <location>
        <begin position="64"/>
        <end position="89"/>
    </location>
</feature>